<keyword evidence="4" id="KW-0808">Transferase</keyword>
<dbReference type="Proteomes" id="UP000011087">
    <property type="component" value="Unassembled WGS sequence"/>
</dbReference>
<dbReference type="PANTHER" id="PTHR10920">
    <property type="entry name" value="RIBOSOMAL RNA METHYLTRANSFERASE"/>
    <property type="match status" value="1"/>
</dbReference>
<keyword evidence="3" id="KW-0489">Methyltransferase</keyword>
<dbReference type="EnsemblProtists" id="EKX49309">
    <property type="protein sequence ID" value="EKX49309"/>
    <property type="gene ID" value="GUITHDRAFT_104837"/>
</dbReference>
<dbReference type="PaxDb" id="55529-EKX49309"/>
<dbReference type="Pfam" id="PF01728">
    <property type="entry name" value="FtsJ"/>
    <property type="match status" value="1"/>
</dbReference>
<dbReference type="InterPro" id="IPR015507">
    <property type="entry name" value="rRNA-MeTfrase_E"/>
</dbReference>
<evidence type="ECO:0000256" key="8">
    <source>
        <dbReference type="SAM" id="MobiDB-lite"/>
    </source>
</evidence>
<organism evidence="10">
    <name type="scientific">Guillardia theta (strain CCMP2712)</name>
    <name type="common">Cryptophyte</name>
    <dbReference type="NCBI Taxonomy" id="905079"/>
    <lineage>
        <taxon>Eukaryota</taxon>
        <taxon>Cryptophyceae</taxon>
        <taxon>Pyrenomonadales</taxon>
        <taxon>Geminigeraceae</taxon>
        <taxon>Guillardia</taxon>
    </lineage>
</organism>
<reference evidence="11" key="3">
    <citation type="submission" date="2016-03" db="UniProtKB">
        <authorList>
            <consortium name="EnsemblProtists"/>
        </authorList>
    </citation>
    <scope>IDENTIFICATION</scope>
</reference>
<feature type="domain" description="Ribosomal RNA methyltransferase FtsJ" evidence="9">
    <location>
        <begin position="30"/>
        <end position="206"/>
    </location>
</feature>
<dbReference type="GO" id="GO:0008650">
    <property type="term" value="F:rRNA (uridine-2'-O-)-methyltransferase activity"/>
    <property type="evidence" value="ECO:0007669"/>
    <property type="project" value="TreeGrafter"/>
</dbReference>
<evidence type="ECO:0000259" key="9">
    <source>
        <dbReference type="Pfam" id="PF01728"/>
    </source>
</evidence>
<dbReference type="AlphaFoldDB" id="L1JM74"/>
<dbReference type="PANTHER" id="PTHR10920:SF18">
    <property type="entry name" value="RRNA METHYLTRANSFERASE 2, MITOCHONDRIAL"/>
    <property type="match status" value="1"/>
</dbReference>
<dbReference type="RefSeq" id="XP_005836289.1">
    <property type="nucleotide sequence ID" value="XM_005836232.1"/>
</dbReference>
<dbReference type="KEGG" id="gtt:GUITHDRAFT_104837"/>
<protein>
    <recommendedName>
        <fullName evidence="6">rRNA methyltransferase 2, mitochondrial</fullName>
    </recommendedName>
</protein>
<gene>
    <name evidence="10" type="ORF">GUITHDRAFT_104837</name>
</gene>
<name>L1JM74_GUITC</name>
<reference evidence="10 12" key="1">
    <citation type="journal article" date="2012" name="Nature">
        <title>Algal genomes reveal evolutionary mosaicism and the fate of nucleomorphs.</title>
        <authorList>
            <consortium name="DOE Joint Genome Institute"/>
            <person name="Curtis B.A."/>
            <person name="Tanifuji G."/>
            <person name="Burki F."/>
            <person name="Gruber A."/>
            <person name="Irimia M."/>
            <person name="Maruyama S."/>
            <person name="Arias M.C."/>
            <person name="Ball S.G."/>
            <person name="Gile G.H."/>
            <person name="Hirakawa Y."/>
            <person name="Hopkins J.F."/>
            <person name="Kuo A."/>
            <person name="Rensing S.A."/>
            <person name="Schmutz J."/>
            <person name="Symeonidi A."/>
            <person name="Elias M."/>
            <person name="Eveleigh R.J."/>
            <person name="Herman E.K."/>
            <person name="Klute M.J."/>
            <person name="Nakayama T."/>
            <person name="Obornik M."/>
            <person name="Reyes-Prieto A."/>
            <person name="Armbrust E.V."/>
            <person name="Aves S.J."/>
            <person name="Beiko R.G."/>
            <person name="Coutinho P."/>
            <person name="Dacks J.B."/>
            <person name="Durnford D.G."/>
            <person name="Fast N.M."/>
            <person name="Green B.R."/>
            <person name="Grisdale C.J."/>
            <person name="Hempel F."/>
            <person name="Henrissat B."/>
            <person name="Hoppner M.P."/>
            <person name="Ishida K."/>
            <person name="Kim E."/>
            <person name="Koreny L."/>
            <person name="Kroth P.G."/>
            <person name="Liu Y."/>
            <person name="Malik S.B."/>
            <person name="Maier U.G."/>
            <person name="McRose D."/>
            <person name="Mock T."/>
            <person name="Neilson J.A."/>
            <person name="Onodera N.T."/>
            <person name="Poole A.M."/>
            <person name="Pritham E.J."/>
            <person name="Richards T.A."/>
            <person name="Rocap G."/>
            <person name="Roy S.W."/>
            <person name="Sarai C."/>
            <person name="Schaack S."/>
            <person name="Shirato S."/>
            <person name="Slamovits C.H."/>
            <person name="Spencer D.F."/>
            <person name="Suzuki S."/>
            <person name="Worden A.Z."/>
            <person name="Zauner S."/>
            <person name="Barry K."/>
            <person name="Bell C."/>
            <person name="Bharti A.K."/>
            <person name="Crow J.A."/>
            <person name="Grimwood J."/>
            <person name="Kramer R."/>
            <person name="Lindquist E."/>
            <person name="Lucas S."/>
            <person name="Salamov A."/>
            <person name="McFadden G.I."/>
            <person name="Lane C.E."/>
            <person name="Keeling P.J."/>
            <person name="Gray M.W."/>
            <person name="Grigoriev I.V."/>
            <person name="Archibald J.M."/>
        </authorList>
    </citation>
    <scope>NUCLEOTIDE SEQUENCE</scope>
    <source>
        <strain evidence="10 12">CCMP2712</strain>
    </source>
</reference>
<evidence type="ECO:0000256" key="3">
    <source>
        <dbReference type="ARBA" id="ARBA00022603"/>
    </source>
</evidence>
<dbReference type="HOGENOM" id="CLU_009422_4_0_1"/>
<dbReference type="eggNOG" id="KOG1098">
    <property type="taxonomic scope" value="Eukaryota"/>
</dbReference>
<evidence type="ECO:0000313" key="12">
    <source>
        <dbReference type="Proteomes" id="UP000011087"/>
    </source>
</evidence>
<dbReference type="HAMAP" id="MF_01547">
    <property type="entry name" value="RNA_methyltr_E"/>
    <property type="match status" value="1"/>
</dbReference>
<dbReference type="InterPro" id="IPR050082">
    <property type="entry name" value="RNA_methyltr_RlmE"/>
</dbReference>
<proteinExistence type="inferred from homology"/>
<evidence type="ECO:0000313" key="10">
    <source>
        <dbReference type="EMBL" id="EKX49309.1"/>
    </source>
</evidence>
<dbReference type="PIRSF" id="PIRSF005461">
    <property type="entry name" value="23S_rRNA_mtase"/>
    <property type="match status" value="1"/>
</dbReference>
<dbReference type="GeneID" id="17306039"/>
<keyword evidence="2" id="KW-0698">rRNA processing</keyword>
<evidence type="ECO:0000256" key="1">
    <source>
        <dbReference type="ARBA" id="ARBA00009258"/>
    </source>
</evidence>
<accession>L1JM74</accession>
<dbReference type="OrthoDB" id="20105at2759"/>
<dbReference type="InterPro" id="IPR002877">
    <property type="entry name" value="RNA_MeTrfase_FtsJ_dom"/>
</dbReference>
<dbReference type="InterPro" id="IPR029063">
    <property type="entry name" value="SAM-dependent_MTases_sf"/>
</dbReference>
<dbReference type="OMA" id="PQTHDQI"/>
<reference evidence="12" key="2">
    <citation type="submission" date="2012-11" db="EMBL/GenBank/DDBJ databases">
        <authorList>
            <person name="Kuo A."/>
            <person name="Curtis B.A."/>
            <person name="Tanifuji G."/>
            <person name="Burki F."/>
            <person name="Gruber A."/>
            <person name="Irimia M."/>
            <person name="Maruyama S."/>
            <person name="Arias M.C."/>
            <person name="Ball S.G."/>
            <person name="Gile G.H."/>
            <person name="Hirakawa Y."/>
            <person name="Hopkins J.F."/>
            <person name="Rensing S.A."/>
            <person name="Schmutz J."/>
            <person name="Symeonidi A."/>
            <person name="Elias M."/>
            <person name="Eveleigh R.J."/>
            <person name="Herman E.K."/>
            <person name="Klute M.J."/>
            <person name="Nakayama T."/>
            <person name="Obornik M."/>
            <person name="Reyes-Prieto A."/>
            <person name="Armbrust E.V."/>
            <person name="Aves S.J."/>
            <person name="Beiko R.G."/>
            <person name="Coutinho P."/>
            <person name="Dacks J.B."/>
            <person name="Durnford D.G."/>
            <person name="Fast N.M."/>
            <person name="Green B.R."/>
            <person name="Grisdale C."/>
            <person name="Hempe F."/>
            <person name="Henrissat B."/>
            <person name="Hoppner M.P."/>
            <person name="Ishida K.-I."/>
            <person name="Kim E."/>
            <person name="Koreny L."/>
            <person name="Kroth P.G."/>
            <person name="Liu Y."/>
            <person name="Malik S.-B."/>
            <person name="Maier U.G."/>
            <person name="McRose D."/>
            <person name="Mock T."/>
            <person name="Neilson J.A."/>
            <person name="Onodera N.T."/>
            <person name="Poole A.M."/>
            <person name="Pritham E.J."/>
            <person name="Richards T.A."/>
            <person name="Rocap G."/>
            <person name="Roy S.W."/>
            <person name="Sarai C."/>
            <person name="Schaack S."/>
            <person name="Shirato S."/>
            <person name="Slamovits C.H."/>
            <person name="Spencer D.F."/>
            <person name="Suzuki S."/>
            <person name="Worden A.Z."/>
            <person name="Zauner S."/>
            <person name="Barry K."/>
            <person name="Bell C."/>
            <person name="Bharti A.K."/>
            <person name="Crow J.A."/>
            <person name="Grimwood J."/>
            <person name="Kramer R."/>
            <person name="Lindquist E."/>
            <person name="Lucas S."/>
            <person name="Salamov A."/>
            <person name="McFadden G.I."/>
            <person name="Lane C.E."/>
            <person name="Keeling P.J."/>
            <person name="Gray M.W."/>
            <person name="Grigoriev I.V."/>
            <person name="Archibald J.M."/>
        </authorList>
    </citation>
    <scope>NUCLEOTIDE SEQUENCE</scope>
    <source>
        <strain evidence="12">CCMP2712</strain>
    </source>
</reference>
<dbReference type="Gene3D" id="3.40.50.150">
    <property type="entry name" value="Vaccinia Virus protein VP39"/>
    <property type="match status" value="1"/>
</dbReference>
<dbReference type="SUPFAM" id="SSF53335">
    <property type="entry name" value="S-adenosyl-L-methionine-dependent methyltransferases"/>
    <property type="match status" value="1"/>
</dbReference>
<dbReference type="STRING" id="905079.L1JM74"/>
<dbReference type="FunFam" id="3.40.50.150:FF:000005">
    <property type="entry name" value="Ribosomal RNA large subunit methyltransferase E"/>
    <property type="match status" value="1"/>
</dbReference>
<evidence type="ECO:0000256" key="2">
    <source>
        <dbReference type="ARBA" id="ARBA00022552"/>
    </source>
</evidence>
<evidence type="ECO:0000256" key="5">
    <source>
        <dbReference type="ARBA" id="ARBA00022691"/>
    </source>
</evidence>
<evidence type="ECO:0000256" key="7">
    <source>
        <dbReference type="PIRSR" id="PIRSR005461-1"/>
    </source>
</evidence>
<keyword evidence="5 7" id="KW-0949">S-adenosyl-L-methionine</keyword>
<evidence type="ECO:0000313" key="11">
    <source>
        <dbReference type="EnsemblProtists" id="EKX49309"/>
    </source>
</evidence>
<evidence type="ECO:0000256" key="4">
    <source>
        <dbReference type="ARBA" id="ARBA00022679"/>
    </source>
</evidence>
<evidence type="ECO:0000256" key="6">
    <source>
        <dbReference type="ARBA" id="ARBA00041184"/>
    </source>
</evidence>
<feature type="region of interest" description="Disordered" evidence="8">
    <location>
        <begin position="218"/>
        <end position="242"/>
    </location>
</feature>
<sequence length="255" mass="28348">MKTDSSSSSKRWLNEHVNDKWVKQAQQDGWRSRAAYKILQIQEKDSIFKPGQLVLDLGSAPGSWSQVASKRVLPTGRVIATDILEMRPLPGVEFVQGDFTEDTTRGQLSVMLAGARADVVLSDMAPNLSGNALLDQGRAYNLVSLAFFMMEEWLKRGGKAVVKVFRGEGYDECLNEMRARFNEVKVRKPEASRGRSTEIFLVGIGFKGAGEIQAGLEEEKEKEMEEGNVLAADDKPKGKKKKKLDDLMDGIYGDM</sequence>
<comment type="similarity">
    <text evidence="1">Belongs to the class I-like SAM-binding methyltransferase superfamily. RNA methyltransferase RlmE family.</text>
</comment>
<dbReference type="EMBL" id="JH992982">
    <property type="protein sequence ID" value="EKX49309.1"/>
    <property type="molecule type" value="Genomic_DNA"/>
</dbReference>
<feature type="active site" description="Proton acceptor" evidence="7">
    <location>
        <position position="163"/>
    </location>
</feature>
<keyword evidence="12" id="KW-1185">Reference proteome</keyword>